<dbReference type="Gene3D" id="4.10.280.10">
    <property type="entry name" value="Helix-loop-helix DNA-binding domain"/>
    <property type="match status" value="1"/>
</dbReference>
<keyword evidence="5" id="KW-0175">Coiled coil</keyword>
<dbReference type="CDD" id="cd11396">
    <property type="entry name" value="bHLHzip_USF"/>
    <property type="match status" value="1"/>
</dbReference>
<keyword evidence="3" id="KW-0804">Transcription</keyword>
<dbReference type="PROSITE" id="PS50888">
    <property type="entry name" value="BHLH"/>
    <property type="match status" value="1"/>
</dbReference>
<dbReference type="GO" id="GO:0000978">
    <property type="term" value="F:RNA polymerase II cis-regulatory region sequence-specific DNA binding"/>
    <property type="evidence" value="ECO:0007669"/>
    <property type="project" value="TreeGrafter"/>
</dbReference>
<dbReference type="Proteomes" id="UP000801492">
    <property type="component" value="Unassembled WGS sequence"/>
</dbReference>
<dbReference type="AlphaFoldDB" id="A0A8K0DE72"/>
<evidence type="ECO:0000256" key="3">
    <source>
        <dbReference type="ARBA" id="ARBA00023163"/>
    </source>
</evidence>
<evidence type="ECO:0000313" key="8">
    <source>
        <dbReference type="Proteomes" id="UP000801492"/>
    </source>
</evidence>
<evidence type="ECO:0000256" key="1">
    <source>
        <dbReference type="ARBA" id="ARBA00004123"/>
    </source>
</evidence>
<dbReference type="EMBL" id="VTPC01000744">
    <property type="protein sequence ID" value="KAF2904538.1"/>
    <property type="molecule type" value="Genomic_DNA"/>
</dbReference>
<protein>
    <recommendedName>
        <fullName evidence="6">BHLH domain-containing protein</fullName>
    </recommendedName>
</protein>
<keyword evidence="8" id="KW-1185">Reference proteome</keyword>
<reference evidence="7" key="1">
    <citation type="submission" date="2019-08" db="EMBL/GenBank/DDBJ databases">
        <title>The genome of the North American firefly Photinus pyralis.</title>
        <authorList>
            <consortium name="Photinus pyralis genome working group"/>
            <person name="Fallon T.R."/>
            <person name="Sander Lower S.E."/>
            <person name="Weng J.-K."/>
        </authorList>
    </citation>
    <scope>NUCLEOTIDE SEQUENCE</scope>
    <source>
        <strain evidence="7">TRF0915ILg1</strain>
        <tissue evidence="7">Whole body</tissue>
    </source>
</reference>
<dbReference type="OrthoDB" id="690068at2759"/>
<name>A0A8K0DE72_IGNLU</name>
<comment type="caution">
    <text evidence="7">The sequence shown here is derived from an EMBL/GenBank/DDBJ whole genome shotgun (WGS) entry which is preliminary data.</text>
</comment>
<accession>A0A8K0DE72</accession>
<keyword evidence="4" id="KW-0539">Nucleus</keyword>
<organism evidence="7 8">
    <name type="scientific">Ignelater luminosus</name>
    <name type="common">Cucubano</name>
    <name type="synonym">Pyrophorus luminosus</name>
    <dbReference type="NCBI Taxonomy" id="2038154"/>
    <lineage>
        <taxon>Eukaryota</taxon>
        <taxon>Metazoa</taxon>
        <taxon>Ecdysozoa</taxon>
        <taxon>Arthropoda</taxon>
        <taxon>Hexapoda</taxon>
        <taxon>Insecta</taxon>
        <taxon>Pterygota</taxon>
        <taxon>Neoptera</taxon>
        <taxon>Endopterygota</taxon>
        <taxon>Coleoptera</taxon>
        <taxon>Polyphaga</taxon>
        <taxon>Elateriformia</taxon>
        <taxon>Elateroidea</taxon>
        <taxon>Elateridae</taxon>
        <taxon>Agrypninae</taxon>
        <taxon>Pyrophorini</taxon>
        <taxon>Ignelater</taxon>
    </lineage>
</organism>
<gene>
    <name evidence="7" type="ORF">ILUMI_01639</name>
</gene>
<dbReference type="SMART" id="SM00353">
    <property type="entry name" value="HLH"/>
    <property type="match status" value="1"/>
</dbReference>
<comment type="subcellular location">
    <subcellularLocation>
        <location evidence="1">Nucleus</location>
    </subcellularLocation>
</comment>
<dbReference type="GO" id="GO:0005634">
    <property type="term" value="C:nucleus"/>
    <property type="evidence" value="ECO:0007669"/>
    <property type="project" value="UniProtKB-SubCell"/>
</dbReference>
<dbReference type="GO" id="GO:0046983">
    <property type="term" value="F:protein dimerization activity"/>
    <property type="evidence" value="ECO:0007669"/>
    <property type="project" value="InterPro"/>
</dbReference>
<proteinExistence type="predicted"/>
<sequence length="268" mass="30296">MDILNPLEASGEEEIETKVVLNQGLNIVDDQGMESDEDQRVVDHLSPQTLLETPPDTEVQYSFRSPEGTITYRVLQVDEGSENVPQIVSTATNFSNTTVPQVLTSNLNGQLYVIGNPSEVFNNQGGNRAIAPRASLIETTSTVAANIKKRDERRRATHNEVERRRRDKINNWITKLSKIIPENNSTEMKGNGHYEGQSKGGILAKACEYILELKDDNQKLDLYIKENKQFSQNLEILKQQNLALERENRSLREMLKRSGLEIPKEFAS</sequence>
<evidence type="ECO:0000256" key="2">
    <source>
        <dbReference type="ARBA" id="ARBA00023015"/>
    </source>
</evidence>
<dbReference type="SUPFAM" id="SSF47459">
    <property type="entry name" value="HLH, helix-loop-helix DNA-binding domain"/>
    <property type="match status" value="1"/>
</dbReference>
<dbReference type="InterPro" id="IPR036638">
    <property type="entry name" value="HLH_DNA-bd_sf"/>
</dbReference>
<dbReference type="PANTHER" id="PTHR46117:SF3">
    <property type="entry name" value="FI24210P1"/>
    <property type="match status" value="1"/>
</dbReference>
<feature type="coiled-coil region" evidence="5">
    <location>
        <begin position="220"/>
        <end position="257"/>
    </location>
</feature>
<feature type="domain" description="BHLH" evidence="6">
    <location>
        <begin position="153"/>
        <end position="213"/>
    </location>
</feature>
<dbReference type="GO" id="GO:0000981">
    <property type="term" value="F:DNA-binding transcription factor activity, RNA polymerase II-specific"/>
    <property type="evidence" value="ECO:0007669"/>
    <property type="project" value="TreeGrafter"/>
</dbReference>
<dbReference type="InterPro" id="IPR051732">
    <property type="entry name" value="USF"/>
</dbReference>
<keyword evidence="2" id="KW-0805">Transcription regulation</keyword>
<dbReference type="PANTHER" id="PTHR46117">
    <property type="entry name" value="FI24210P1"/>
    <property type="match status" value="1"/>
</dbReference>
<evidence type="ECO:0000313" key="7">
    <source>
        <dbReference type="EMBL" id="KAF2904538.1"/>
    </source>
</evidence>
<evidence type="ECO:0000259" key="6">
    <source>
        <dbReference type="PROSITE" id="PS50888"/>
    </source>
</evidence>
<evidence type="ECO:0000256" key="4">
    <source>
        <dbReference type="ARBA" id="ARBA00023242"/>
    </source>
</evidence>
<evidence type="ECO:0000256" key="5">
    <source>
        <dbReference type="SAM" id="Coils"/>
    </source>
</evidence>
<dbReference type="Pfam" id="PF00010">
    <property type="entry name" value="HLH"/>
    <property type="match status" value="1"/>
</dbReference>
<dbReference type="InterPro" id="IPR011598">
    <property type="entry name" value="bHLH_dom"/>
</dbReference>